<organism evidence="6 7">
    <name type="scientific">Terfezia boudieri ATCC MYA-4762</name>
    <dbReference type="NCBI Taxonomy" id="1051890"/>
    <lineage>
        <taxon>Eukaryota</taxon>
        <taxon>Fungi</taxon>
        <taxon>Dikarya</taxon>
        <taxon>Ascomycota</taxon>
        <taxon>Pezizomycotina</taxon>
        <taxon>Pezizomycetes</taxon>
        <taxon>Pezizales</taxon>
        <taxon>Pezizaceae</taxon>
        <taxon>Terfezia</taxon>
    </lineage>
</organism>
<dbReference type="SUPFAM" id="SSF74788">
    <property type="entry name" value="Cullin repeat-like"/>
    <property type="match status" value="1"/>
</dbReference>
<dbReference type="InterPro" id="IPR016159">
    <property type="entry name" value="Cullin_repeat-like_dom_sf"/>
</dbReference>
<dbReference type="GO" id="GO:0015031">
    <property type="term" value="P:protein transport"/>
    <property type="evidence" value="ECO:0007669"/>
    <property type="project" value="UniProtKB-KW"/>
</dbReference>
<evidence type="ECO:0000313" key="7">
    <source>
        <dbReference type="Proteomes" id="UP000267821"/>
    </source>
</evidence>
<keyword evidence="2 4" id="KW-0813">Transport</keyword>
<dbReference type="OrthoDB" id="1922221at2759"/>
<evidence type="ECO:0000256" key="1">
    <source>
        <dbReference type="ARBA" id="ARBA00006756"/>
    </source>
</evidence>
<gene>
    <name evidence="6" type="ORF">L211DRAFT_811234</name>
</gene>
<evidence type="ECO:0000256" key="4">
    <source>
        <dbReference type="RuleBase" id="RU365026"/>
    </source>
</evidence>
<evidence type="ECO:0000256" key="3">
    <source>
        <dbReference type="ARBA" id="ARBA00022483"/>
    </source>
</evidence>
<evidence type="ECO:0000259" key="5">
    <source>
        <dbReference type="Pfam" id="PF03081"/>
    </source>
</evidence>
<dbReference type="AlphaFoldDB" id="A0A3N4LKT7"/>
<dbReference type="GO" id="GO:0005546">
    <property type="term" value="F:phosphatidylinositol-4,5-bisphosphate binding"/>
    <property type="evidence" value="ECO:0007669"/>
    <property type="project" value="InterPro"/>
</dbReference>
<accession>A0A3N4LKT7</accession>
<dbReference type="Pfam" id="PF20669">
    <property type="entry name" value="Exo70_N"/>
    <property type="match status" value="1"/>
</dbReference>
<comment type="subcellular location">
    <subcellularLocation>
        <location evidence="4">Bud</location>
    </subcellularLocation>
    <subcellularLocation>
        <location evidence="4">Bud neck</location>
    </subcellularLocation>
</comment>
<proteinExistence type="inferred from homology"/>
<keyword evidence="7" id="KW-1185">Reference proteome</keyword>
<dbReference type="Gene3D" id="1.20.1280.170">
    <property type="entry name" value="Exocyst complex component Exo70"/>
    <property type="match status" value="1"/>
</dbReference>
<protein>
    <recommendedName>
        <fullName evidence="4">Exocyst complex protein EXO70</fullName>
    </recommendedName>
</protein>
<name>A0A3N4LKT7_9PEZI</name>
<comment type="similarity">
    <text evidence="1 4">Belongs to the EXO70 family.</text>
</comment>
<dbReference type="GO" id="GO:0000145">
    <property type="term" value="C:exocyst"/>
    <property type="evidence" value="ECO:0007669"/>
    <property type="project" value="InterPro"/>
</dbReference>
<dbReference type="GO" id="GO:0006887">
    <property type="term" value="P:exocytosis"/>
    <property type="evidence" value="ECO:0007669"/>
    <property type="project" value="UniProtKB-KW"/>
</dbReference>
<comment type="function">
    <text evidence="4">Involved in the secretory pathway as part of the exocyst complex which tethers secretory vesicles to the sites of exocytosis. Also plays a role in the assembly of the exocyst.</text>
</comment>
<feature type="domain" description="Exocyst complex subunit Exo70 C-terminal" evidence="5">
    <location>
        <begin position="234"/>
        <end position="603"/>
    </location>
</feature>
<evidence type="ECO:0000313" key="6">
    <source>
        <dbReference type="EMBL" id="RPB21992.1"/>
    </source>
</evidence>
<dbReference type="InterPro" id="IPR046364">
    <property type="entry name" value="Exo70_C"/>
</dbReference>
<keyword evidence="3 4" id="KW-0268">Exocytosis</keyword>
<dbReference type="PANTHER" id="PTHR12542">
    <property type="entry name" value="EXOCYST COMPLEX PROTEIN EXO70"/>
    <property type="match status" value="1"/>
</dbReference>
<reference evidence="6 7" key="1">
    <citation type="journal article" date="2018" name="Nat. Ecol. Evol.">
        <title>Pezizomycetes genomes reveal the molecular basis of ectomycorrhizal truffle lifestyle.</title>
        <authorList>
            <person name="Murat C."/>
            <person name="Payen T."/>
            <person name="Noel B."/>
            <person name="Kuo A."/>
            <person name="Morin E."/>
            <person name="Chen J."/>
            <person name="Kohler A."/>
            <person name="Krizsan K."/>
            <person name="Balestrini R."/>
            <person name="Da Silva C."/>
            <person name="Montanini B."/>
            <person name="Hainaut M."/>
            <person name="Levati E."/>
            <person name="Barry K.W."/>
            <person name="Belfiori B."/>
            <person name="Cichocki N."/>
            <person name="Clum A."/>
            <person name="Dockter R.B."/>
            <person name="Fauchery L."/>
            <person name="Guy J."/>
            <person name="Iotti M."/>
            <person name="Le Tacon F."/>
            <person name="Lindquist E.A."/>
            <person name="Lipzen A."/>
            <person name="Malagnac F."/>
            <person name="Mello A."/>
            <person name="Molinier V."/>
            <person name="Miyauchi S."/>
            <person name="Poulain J."/>
            <person name="Riccioni C."/>
            <person name="Rubini A."/>
            <person name="Sitrit Y."/>
            <person name="Splivallo R."/>
            <person name="Traeger S."/>
            <person name="Wang M."/>
            <person name="Zifcakova L."/>
            <person name="Wipf D."/>
            <person name="Zambonelli A."/>
            <person name="Paolocci F."/>
            <person name="Nowrousian M."/>
            <person name="Ottonello S."/>
            <person name="Baldrian P."/>
            <person name="Spatafora J.W."/>
            <person name="Henrissat B."/>
            <person name="Nagy L.G."/>
            <person name="Aury J.M."/>
            <person name="Wincker P."/>
            <person name="Grigoriev I.V."/>
            <person name="Bonfante P."/>
            <person name="Martin F.M."/>
        </authorList>
    </citation>
    <scope>NUCLEOTIDE SEQUENCE [LARGE SCALE GENOMIC DNA]</scope>
    <source>
        <strain evidence="6 7">ATCC MYA-4762</strain>
    </source>
</reference>
<dbReference type="STRING" id="1051890.A0A3N4LKT7"/>
<keyword evidence="4" id="KW-0653">Protein transport</keyword>
<sequence>MDEEAAEVEVLQAKLAKTADLTNKISLSLQRLTASATNVEQAVDPIYAKTQNLTILSANIDATISAIDKIRKPLDVITVEEPTIRAGPQKVGLTEYLASLKRTNEGLLHIKATNLRSQQTAVTQITTLLKTGSLELENLFRQTLAEESNAVEPLHYITKELPFPTFSSKTLNILAVLNDFLSSTLASACGLQSNATSIYADLRGTYLAHTLSSLSQASINTAQRRAATPYDKGSNGIVIYTKSLEAIFLSEWENICHLFPTSMWSKTYTDVIKPAMTQFSHTVNEINTHVRSNIITDCFLAFDVMESVNPTMGRLATKTGEKDGFLEALKPIKYTATGSFQEIIEDVKRKGAAIQTLPVDNAVLEFTINVMGRMRRLTDYKITVTSLLIALGDKNWNRPDSASLPSNLAPMLFDVSADGNQLLSNYLTDVIETLISQLEGRARVLIKKYATVAVFMINNIAYIENVVRKSELWGVMNSAGNTTNGAKKIESLRKRFVEMYLEGWKECAAYLMDVTYIKAGSKMSLSTRDKEAVKEKFKNFNTNFDELVQRHKQYNFPEKDVRMMLTKEISFIGPLYGRFHDKYKDIMRDKYIKYDRQTLDSTLAIL</sequence>
<dbReference type="Pfam" id="PF03081">
    <property type="entry name" value="Exo70_C"/>
    <property type="match status" value="1"/>
</dbReference>
<dbReference type="EMBL" id="ML121555">
    <property type="protein sequence ID" value="RPB21992.1"/>
    <property type="molecule type" value="Genomic_DNA"/>
</dbReference>
<dbReference type="Proteomes" id="UP000267821">
    <property type="component" value="Unassembled WGS sequence"/>
</dbReference>
<dbReference type="FunCoup" id="A0A3N4LKT7">
    <property type="interactions" value="115"/>
</dbReference>
<evidence type="ECO:0000256" key="2">
    <source>
        <dbReference type="ARBA" id="ARBA00022448"/>
    </source>
</evidence>
<dbReference type="InParanoid" id="A0A3N4LKT7"/>
<dbReference type="PANTHER" id="PTHR12542:SF41">
    <property type="entry name" value="EXOCYST COMPLEX COMPONENT 7"/>
    <property type="match status" value="1"/>
</dbReference>
<dbReference type="GO" id="GO:0005935">
    <property type="term" value="C:cellular bud neck"/>
    <property type="evidence" value="ECO:0007669"/>
    <property type="project" value="UniProtKB-SubCell"/>
</dbReference>
<dbReference type="InterPro" id="IPR004140">
    <property type="entry name" value="Exo70"/>
</dbReference>